<accession>A0A7G9T4L6</accession>
<proteinExistence type="predicted"/>
<dbReference type="KEGG" id="wdi:H9L19_06565"/>
<evidence type="ECO:0000313" key="3">
    <source>
        <dbReference type="Proteomes" id="UP000515800"/>
    </source>
</evidence>
<dbReference type="AlphaFoldDB" id="A0A7G9T4L6"/>
<keyword evidence="1" id="KW-0812">Transmembrane</keyword>
<dbReference type="Proteomes" id="UP000515800">
    <property type="component" value="Chromosome"/>
</dbReference>
<protein>
    <recommendedName>
        <fullName evidence="4">Pore-forming protein</fullName>
    </recommendedName>
</protein>
<evidence type="ECO:0000256" key="1">
    <source>
        <dbReference type="SAM" id="Phobius"/>
    </source>
</evidence>
<reference evidence="2 3" key="1">
    <citation type="submission" date="2020-08" db="EMBL/GenBank/DDBJ databases">
        <title>Genome sequence of Weissella diestrammenae KACC 16890T.</title>
        <authorList>
            <person name="Hyun D.-W."/>
            <person name="Bae J.-W."/>
        </authorList>
    </citation>
    <scope>NUCLEOTIDE SEQUENCE [LARGE SCALE GENOMIC DNA]</scope>
    <source>
        <strain evidence="2 3">KACC 16890</strain>
    </source>
</reference>
<keyword evidence="3" id="KW-1185">Reference proteome</keyword>
<keyword evidence="1" id="KW-1133">Transmembrane helix</keyword>
<dbReference type="EMBL" id="CP060724">
    <property type="protein sequence ID" value="QNN75041.1"/>
    <property type="molecule type" value="Genomic_DNA"/>
</dbReference>
<dbReference type="InterPro" id="IPR020215">
    <property type="entry name" value="EbsA-like"/>
</dbReference>
<name>A0A7G9T4L6_9LACO</name>
<feature type="transmembrane region" description="Helical" evidence="1">
    <location>
        <begin position="12"/>
        <end position="30"/>
    </location>
</feature>
<sequence length="126" mass="14614">MKGHYQPAGMVGMVNWAWILMIGLAALIMQLEVTHINVWSVTLLFVFLITLTIAILRRKIIVDKQYIHLTQLFSASRLSVRLSEVEHVQFTRHGVLFDYNDDAYNILLSTKMRQLLKEKLGEQDDK</sequence>
<dbReference type="RefSeq" id="WP_187528876.1">
    <property type="nucleotide sequence ID" value="NZ_CP060724.1"/>
</dbReference>
<feature type="transmembrane region" description="Helical" evidence="1">
    <location>
        <begin position="36"/>
        <end position="56"/>
    </location>
</feature>
<gene>
    <name evidence="2" type="ORF">H9L19_06565</name>
</gene>
<keyword evidence="1" id="KW-0472">Membrane</keyword>
<evidence type="ECO:0000313" key="2">
    <source>
        <dbReference type="EMBL" id="QNN75041.1"/>
    </source>
</evidence>
<evidence type="ECO:0008006" key="4">
    <source>
        <dbReference type="Google" id="ProtNLM"/>
    </source>
</evidence>
<dbReference type="Pfam" id="PF17255">
    <property type="entry name" value="EbsA"/>
    <property type="match status" value="1"/>
</dbReference>
<organism evidence="2 3">
    <name type="scientific">Weissella diestrammenae</name>
    <dbReference type="NCBI Taxonomy" id="1162633"/>
    <lineage>
        <taxon>Bacteria</taxon>
        <taxon>Bacillati</taxon>
        <taxon>Bacillota</taxon>
        <taxon>Bacilli</taxon>
        <taxon>Lactobacillales</taxon>
        <taxon>Lactobacillaceae</taxon>
        <taxon>Weissella</taxon>
    </lineage>
</organism>